<proteinExistence type="predicted"/>
<dbReference type="InterPro" id="IPR002455">
    <property type="entry name" value="GPCR3_GABA-B"/>
</dbReference>
<keyword evidence="6" id="KW-0675">Receptor</keyword>
<sequence length="124" mass="13865">LSYGSSSPALSNRQRFPTFFRTHPSATLHNPTRVRLFKKWNWSRIATIQQTTEVFTSVSAFTISTSVSACQLCFAPALCFIRLVLRRIIPATGFLVTYPASQCLFISSFCVLQLQRPQSISAGD</sequence>
<feature type="non-terminal residue" evidence="10">
    <location>
        <position position="1"/>
    </location>
</feature>
<evidence type="ECO:0000256" key="8">
    <source>
        <dbReference type="ARBA" id="ARBA00023224"/>
    </source>
</evidence>
<organism evidence="10 11">
    <name type="scientific">Goodea atripinnis</name>
    <dbReference type="NCBI Taxonomy" id="208336"/>
    <lineage>
        <taxon>Eukaryota</taxon>
        <taxon>Metazoa</taxon>
        <taxon>Chordata</taxon>
        <taxon>Craniata</taxon>
        <taxon>Vertebrata</taxon>
        <taxon>Euteleostomi</taxon>
        <taxon>Actinopterygii</taxon>
        <taxon>Neopterygii</taxon>
        <taxon>Teleostei</taxon>
        <taxon>Neoteleostei</taxon>
        <taxon>Acanthomorphata</taxon>
        <taxon>Ovalentaria</taxon>
        <taxon>Atherinomorphae</taxon>
        <taxon>Cyprinodontiformes</taxon>
        <taxon>Goodeidae</taxon>
        <taxon>Goodea</taxon>
    </lineage>
</organism>
<evidence type="ECO:0000259" key="9">
    <source>
        <dbReference type="Pfam" id="PF01094"/>
    </source>
</evidence>
<feature type="domain" description="Receptor ligand binding region" evidence="9">
    <location>
        <begin position="1"/>
        <end position="57"/>
    </location>
</feature>
<protein>
    <recommendedName>
        <fullName evidence="9">Receptor ligand binding region domain-containing protein</fullName>
    </recommendedName>
</protein>
<dbReference type="Gene3D" id="3.40.50.2300">
    <property type="match status" value="2"/>
</dbReference>
<keyword evidence="2" id="KW-0812">Transmembrane</keyword>
<dbReference type="PANTHER" id="PTHR10519:SF77">
    <property type="entry name" value="GAMMA-AMINOBUTYRIC ACID TYPE B RECEPTOR SUBUNIT 1"/>
    <property type="match status" value="1"/>
</dbReference>
<keyword evidence="8" id="KW-0807">Transducer</keyword>
<name>A0ABV0MSI3_9TELE</name>
<dbReference type="InterPro" id="IPR001828">
    <property type="entry name" value="ANF_lig-bd_rcpt"/>
</dbReference>
<comment type="caution">
    <text evidence="10">The sequence shown here is derived from an EMBL/GenBank/DDBJ whole genome shotgun (WGS) entry which is preliminary data.</text>
</comment>
<accession>A0ABV0MSI3</accession>
<evidence type="ECO:0000256" key="1">
    <source>
        <dbReference type="ARBA" id="ARBA00004370"/>
    </source>
</evidence>
<evidence type="ECO:0000313" key="11">
    <source>
        <dbReference type="Proteomes" id="UP001476798"/>
    </source>
</evidence>
<dbReference type="EMBL" id="JAHRIO010011230">
    <property type="protein sequence ID" value="MEQ2162079.1"/>
    <property type="molecule type" value="Genomic_DNA"/>
</dbReference>
<evidence type="ECO:0000256" key="5">
    <source>
        <dbReference type="ARBA" id="ARBA00023136"/>
    </source>
</evidence>
<gene>
    <name evidence="10" type="ORF">GOODEAATRI_016170</name>
</gene>
<keyword evidence="7" id="KW-0325">Glycoprotein</keyword>
<dbReference type="Pfam" id="PF01094">
    <property type="entry name" value="ANF_receptor"/>
    <property type="match status" value="1"/>
</dbReference>
<comment type="subcellular location">
    <subcellularLocation>
        <location evidence="1">Membrane</location>
    </subcellularLocation>
</comment>
<dbReference type="SUPFAM" id="SSF53822">
    <property type="entry name" value="Periplasmic binding protein-like I"/>
    <property type="match status" value="1"/>
</dbReference>
<keyword evidence="4" id="KW-0297">G-protein coupled receptor</keyword>
<evidence type="ECO:0000256" key="2">
    <source>
        <dbReference type="ARBA" id="ARBA00022692"/>
    </source>
</evidence>
<evidence type="ECO:0000256" key="6">
    <source>
        <dbReference type="ARBA" id="ARBA00023170"/>
    </source>
</evidence>
<dbReference type="InterPro" id="IPR028082">
    <property type="entry name" value="Peripla_BP_I"/>
</dbReference>
<keyword evidence="3" id="KW-1133">Transmembrane helix</keyword>
<reference evidence="10 11" key="1">
    <citation type="submission" date="2021-06" db="EMBL/GenBank/DDBJ databases">
        <authorList>
            <person name="Palmer J.M."/>
        </authorList>
    </citation>
    <scope>NUCLEOTIDE SEQUENCE [LARGE SCALE GENOMIC DNA]</scope>
    <source>
        <strain evidence="10 11">GA_2019</strain>
        <tissue evidence="10">Muscle</tissue>
    </source>
</reference>
<keyword evidence="5" id="KW-0472">Membrane</keyword>
<evidence type="ECO:0000256" key="7">
    <source>
        <dbReference type="ARBA" id="ARBA00023180"/>
    </source>
</evidence>
<dbReference type="Proteomes" id="UP001476798">
    <property type="component" value="Unassembled WGS sequence"/>
</dbReference>
<keyword evidence="11" id="KW-1185">Reference proteome</keyword>
<evidence type="ECO:0000313" key="10">
    <source>
        <dbReference type="EMBL" id="MEQ2162079.1"/>
    </source>
</evidence>
<evidence type="ECO:0000256" key="4">
    <source>
        <dbReference type="ARBA" id="ARBA00023040"/>
    </source>
</evidence>
<dbReference type="PANTHER" id="PTHR10519">
    <property type="entry name" value="GABA-B RECEPTOR"/>
    <property type="match status" value="1"/>
</dbReference>
<evidence type="ECO:0000256" key="3">
    <source>
        <dbReference type="ARBA" id="ARBA00022989"/>
    </source>
</evidence>